<dbReference type="InterPro" id="IPR036770">
    <property type="entry name" value="Ankyrin_rpt-contain_sf"/>
</dbReference>
<dbReference type="InterPro" id="IPR000225">
    <property type="entry name" value="Armadillo"/>
</dbReference>
<dbReference type="Gene3D" id="1.25.10.10">
    <property type="entry name" value="Leucine-rich Repeat Variant"/>
    <property type="match status" value="3"/>
</dbReference>
<name>A0ABY7ES15_MYAAR</name>
<evidence type="ECO:0000256" key="2">
    <source>
        <dbReference type="PROSITE-ProRule" id="PRU00259"/>
    </source>
</evidence>
<organism evidence="4 5">
    <name type="scientific">Mya arenaria</name>
    <name type="common">Soft-shell clam</name>
    <dbReference type="NCBI Taxonomy" id="6604"/>
    <lineage>
        <taxon>Eukaryota</taxon>
        <taxon>Metazoa</taxon>
        <taxon>Spiralia</taxon>
        <taxon>Lophotrochozoa</taxon>
        <taxon>Mollusca</taxon>
        <taxon>Bivalvia</taxon>
        <taxon>Autobranchia</taxon>
        <taxon>Heteroconchia</taxon>
        <taxon>Euheterodonta</taxon>
        <taxon>Imparidentia</taxon>
        <taxon>Neoheterodontei</taxon>
        <taxon>Myida</taxon>
        <taxon>Myoidea</taxon>
        <taxon>Myidae</taxon>
        <taxon>Mya</taxon>
    </lineage>
</organism>
<dbReference type="SMART" id="SM00185">
    <property type="entry name" value="ARM"/>
    <property type="match status" value="8"/>
</dbReference>
<protein>
    <submittedName>
        <fullName evidence="4">ANKAR-like protein</fullName>
    </submittedName>
</protein>
<dbReference type="Pfam" id="PF00514">
    <property type="entry name" value="Arm"/>
    <property type="match status" value="1"/>
</dbReference>
<keyword evidence="1" id="KW-0040">ANK repeat</keyword>
<evidence type="ECO:0000313" key="4">
    <source>
        <dbReference type="EMBL" id="WAR11724.1"/>
    </source>
</evidence>
<gene>
    <name evidence="4" type="ORF">MAR_025904</name>
</gene>
<sequence>MGEPMAEYDEHGWAHIHHAANRGFEKSLERFVHADPGQLELKTNDETGSTPFLIAVTSGNLESITCLINLGSKINAINNQNHGAVEICANKGFIELLEHFISMGSDQLPVWKNLLRFLASESEEEAESAGTSLRTLTEPSSKGEINPHWEALYKNGCIPTIVKVAKSSLNDESKVPAFQVLLNILEKQEVKEQLFSSGGIPAFVRLLKSQNNMTIQLSAQILKELATIKEYADNMVQNNAIPNLLKAMQTVNDHEVLVEAVDCLGNIAEVNPSHQSQIGQLPNSLHTIVGLYKDQKDKALLFSLNKAIGKIANKNQSNQNTIADLGAASYVVILCRTRNKDLQLSSVEAIQALAEDNPKTQRVILSERAQDHLMQVLKKTRVEMLQEKTAMALWALAGDSLDEQRKMAEKMEVSLLIEFVNSLSENLHFIGSEGLGVLAQGPLNCQAEIADANGIHPLVRLLRSDKEYIVLSIIRTLRHLCVGVGYVPHRRNQGTISQSRGIKFLIALMVHSRDEMIQVESALTLGCVSLGNQDILEEINGTIDFSYVRILKMMYAQDDVVRLLAGSALAAFAYNNINQQKEIAEQGGVRFNCFVPFLQSSDEFYRCNAAFQVVILSRIIPDEEQALSSATGIKLLVDLLQDSQSEQILALASDCIARLAHTRAGVPSAIIAINAINFLTHLLLSNAEQVRGCAAIALGYLSHNHSAARQLLNKCRMDQMLMKILKHYAKNKVSREFMDGWKHYQRIGLPPIRDGRTNLVSGDEPEEAPPTPVSGISILESSTKSTSNLRTSSSNLALDEQQLTERTSRMSQHSQTHSGSQMSVVDGEGRRASQASRHSLIQGELQVPAIDITMQGEGTGTAEV</sequence>
<evidence type="ECO:0000256" key="1">
    <source>
        <dbReference type="PROSITE-ProRule" id="PRU00023"/>
    </source>
</evidence>
<dbReference type="Proteomes" id="UP001164746">
    <property type="component" value="Chromosome 8"/>
</dbReference>
<dbReference type="PROSITE" id="PS50088">
    <property type="entry name" value="ANK_REPEAT"/>
    <property type="match status" value="1"/>
</dbReference>
<dbReference type="SUPFAM" id="SSF48371">
    <property type="entry name" value="ARM repeat"/>
    <property type="match status" value="2"/>
</dbReference>
<feature type="region of interest" description="Disordered" evidence="3">
    <location>
        <begin position="752"/>
        <end position="842"/>
    </location>
</feature>
<feature type="repeat" description="ARM" evidence="2">
    <location>
        <begin position="198"/>
        <end position="240"/>
    </location>
</feature>
<dbReference type="SMART" id="SM00248">
    <property type="entry name" value="ANK"/>
    <property type="match status" value="3"/>
</dbReference>
<accession>A0ABY7ES15</accession>
<dbReference type="SUPFAM" id="SSF48403">
    <property type="entry name" value="Ankyrin repeat"/>
    <property type="match status" value="1"/>
</dbReference>
<dbReference type="InterPro" id="IPR016024">
    <property type="entry name" value="ARM-type_fold"/>
</dbReference>
<dbReference type="PROSITE" id="PS50176">
    <property type="entry name" value="ARM_REPEAT"/>
    <property type="match status" value="1"/>
</dbReference>
<dbReference type="EMBL" id="CP111019">
    <property type="protein sequence ID" value="WAR11724.1"/>
    <property type="molecule type" value="Genomic_DNA"/>
</dbReference>
<keyword evidence="5" id="KW-1185">Reference proteome</keyword>
<dbReference type="InterPro" id="IPR002110">
    <property type="entry name" value="Ankyrin_rpt"/>
</dbReference>
<evidence type="ECO:0000256" key="3">
    <source>
        <dbReference type="SAM" id="MobiDB-lite"/>
    </source>
</evidence>
<dbReference type="InterPro" id="IPR011989">
    <property type="entry name" value="ARM-like"/>
</dbReference>
<feature type="compositionally biased region" description="Low complexity" evidence="3">
    <location>
        <begin position="781"/>
        <end position="796"/>
    </location>
</feature>
<proteinExistence type="predicted"/>
<dbReference type="InterPro" id="IPR043379">
    <property type="entry name" value="ANKAR"/>
</dbReference>
<dbReference type="PANTHER" id="PTHR46464:SF2">
    <property type="entry name" value="ANKYRIN AND ARMADILLO REPEAT-CONTAINING PROTEIN"/>
    <property type="match status" value="1"/>
</dbReference>
<dbReference type="PROSITE" id="PS50297">
    <property type="entry name" value="ANK_REP_REGION"/>
    <property type="match status" value="1"/>
</dbReference>
<dbReference type="PANTHER" id="PTHR46464">
    <property type="entry name" value="ANK_REP_REGION DOMAIN-CONTAINING PROTEIN"/>
    <property type="match status" value="1"/>
</dbReference>
<evidence type="ECO:0000313" key="5">
    <source>
        <dbReference type="Proteomes" id="UP001164746"/>
    </source>
</evidence>
<feature type="compositionally biased region" description="Polar residues" evidence="3">
    <location>
        <begin position="809"/>
        <end position="823"/>
    </location>
</feature>
<dbReference type="Gene3D" id="1.25.40.20">
    <property type="entry name" value="Ankyrin repeat-containing domain"/>
    <property type="match status" value="1"/>
</dbReference>
<feature type="repeat" description="ANK" evidence="1">
    <location>
        <begin position="47"/>
        <end position="79"/>
    </location>
</feature>
<reference evidence="4" key="1">
    <citation type="submission" date="2022-11" db="EMBL/GenBank/DDBJ databases">
        <title>Centuries of genome instability and evolution in soft-shell clam transmissible cancer (bioRxiv).</title>
        <authorList>
            <person name="Hart S.F.M."/>
            <person name="Yonemitsu M.A."/>
            <person name="Giersch R.M."/>
            <person name="Beal B.F."/>
            <person name="Arriagada G."/>
            <person name="Davis B.W."/>
            <person name="Ostrander E.A."/>
            <person name="Goff S.P."/>
            <person name="Metzger M.J."/>
        </authorList>
    </citation>
    <scope>NUCLEOTIDE SEQUENCE</scope>
    <source>
        <strain evidence="4">MELC-2E11</strain>
        <tissue evidence="4">Siphon/mantle</tissue>
    </source>
</reference>